<evidence type="ECO:0000256" key="3">
    <source>
        <dbReference type="ARBA" id="ARBA00022516"/>
    </source>
</evidence>
<evidence type="ECO:0000256" key="7">
    <source>
        <dbReference type="ARBA" id="ARBA00023098"/>
    </source>
</evidence>
<dbReference type="PIRSF" id="PIRSF000847">
    <property type="entry name" value="Phos_ph_gly_syn"/>
    <property type="match status" value="1"/>
</dbReference>
<sequence>MTTDPATNPASGSPAPVPLWNIANVLTMVRILMVPVFIVLFLQGTTGAQVAATLVFAAAAATDKLDGTLARRHGLVTNFGKLADPIADKALVISALVLLSMDGLLWWWVTIVIIVRELGITLLRFVMMRRAVMAASKGGKTKTVLQIAFILMLLVPWDGFLTGALVDVILLVALVVVLLALAVTVLTGVDYVVKAVQIASSGRRADADDRQSFEGG</sequence>
<evidence type="ECO:0000256" key="9">
    <source>
        <dbReference type="ARBA" id="ARBA00023209"/>
    </source>
</evidence>
<feature type="transmembrane region" description="Helical" evidence="13">
    <location>
        <begin position="144"/>
        <end position="162"/>
    </location>
</feature>
<evidence type="ECO:0000313" key="14">
    <source>
        <dbReference type="EMBL" id="GAA4423587.1"/>
    </source>
</evidence>
<dbReference type="InterPro" id="IPR050324">
    <property type="entry name" value="CDP-alcohol_PTase-I"/>
</dbReference>
<comment type="subcellular location">
    <subcellularLocation>
        <location evidence="1">Membrane</location>
        <topology evidence="1">Multi-pass membrane protein</topology>
    </subcellularLocation>
</comment>
<dbReference type="Pfam" id="PF01066">
    <property type="entry name" value="CDP-OH_P_transf"/>
    <property type="match status" value="1"/>
</dbReference>
<dbReference type="RefSeq" id="WP_345216060.1">
    <property type="nucleotide sequence ID" value="NZ_BAABGN010000008.1"/>
</dbReference>
<evidence type="ECO:0000256" key="13">
    <source>
        <dbReference type="SAM" id="Phobius"/>
    </source>
</evidence>
<dbReference type="NCBIfam" id="TIGR00560">
    <property type="entry name" value="pgsA"/>
    <property type="match status" value="1"/>
</dbReference>
<dbReference type="PANTHER" id="PTHR14269">
    <property type="entry name" value="CDP-DIACYLGLYCEROL--GLYCEROL-3-PHOSPHATE 3-PHOSPHATIDYLTRANSFERASE-RELATED"/>
    <property type="match status" value="1"/>
</dbReference>
<evidence type="ECO:0000256" key="8">
    <source>
        <dbReference type="ARBA" id="ARBA00023136"/>
    </source>
</evidence>
<dbReference type="EMBL" id="BAABGN010000008">
    <property type="protein sequence ID" value="GAA4423587.1"/>
    <property type="molecule type" value="Genomic_DNA"/>
</dbReference>
<evidence type="ECO:0000256" key="5">
    <source>
        <dbReference type="ARBA" id="ARBA00022692"/>
    </source>
</evidence>
<proteinExistence type="inferred from homology"/>
<dbReference type="Proteomes" id="UP001500622">
    <property type="component" value="Unassembled WGS sequence"/>
</dbReference>
<feature type="transmembrane region" description="Helical" evidence="13">
    <location>
        <begin position="168"/>
        <end position="193"/>
    </location>
</feature>
<keyword evidence="5 13" id="KW-0812">Transmembrane</keyword>
<evidence type="ECO:0000256" key="12">
    <source>
        <dbReference type="RuleBase" id="RU003750"/>
    </source>
</evidence>
<evidence type="ECO:0000256" key="11">
    <source>
        <dbReference type="NCBIfam" id="TIGR00560"/>
    </source>
</evidence>
<protein>
    <recommendedName>
        <fullName evidence="11">CDP-diacylglycerol--glycerol-3-phosphate 3-phosphatidyltransferase</fullName>
        <ecNumber evidence="11">2.7.8.5</ecNumber>
    </recommendedName>
</protein>
<dbReference type="PROSITE" id="PS00379">
    <property type="entry name" value="CDP_ALCOHOL_P_TRANSF"/>
    <property type="match status" value="1"/>
</dbReference>
<feature type="transmembrane region" description="Helical" evidence="13">
    <location>
        <begin position="105"/>
        <end position="123"/>
    </location>
</feature>
<keyword evidence="3" id="KW-0444">Lipid biosynthesis</keyword>
<name>A0ABP8L679_9MICO</name>
<keyword evidence="8 13" id="KW-0472">Membrane</keyword>
<keyword evidence="9" id="KW-0594">Phospholipid biosynthesis</keyword>
<keyword evidence="4 12" id="KW-0808">Transferase</keyword>
<keyword evidence="15" id="KW-1185">Reference proteome</keyword>
<evidence type="ECO:0000256" key="6">
    <source>
        <dbReference type="ARBA" id="ARBA00022989"/>
    </source>
</evidence>
<evidence type="ECO:0000256" key="2">
    <source>
        <dbReference type="ARBA" id="ARBA00010441"/>
    </source>
</evidence>
<evidence type="ECO:0000313" key="15">
    <source>
        <dbReference type="Proteomes" id="UP001500622"/>
    </source>
</evidence>
<dbReference type="EC" id="2.7.8.5" evidence="11"/>
<organism evidence="14 15">
    <name type="scientific">Georgenia halophila</name>
    <dbReference type="NCBI Taxonomy" id="620889"/>
    <lineage>
        <taxon>Bacteria</taxon>
        <taxon>Bacillati</taxon>
        <taxon>Actinomycetota</taxon>
        <taxon>Actinomycetes</taxon>
        <taxon>Micrococcales</taxon>
        <taxon>Bogoriellaceae</taxon>
        <taxon>Georgenia</taxon>
    </lineage>
</organism>
<feature type="transmembrane region" description="Helical" evidence="13">
    <location>
        <begin position="36"/>
        <end position="61"/>
    </location>
</feature>
<gene>
    <name evidence="14" type="primary">pgsA</name>
    <name evidence="14" type="ORF">GCM10023169_19440</name>
</gene>
<reference evidence="15" key="1">
    <citation type="journal article" date="2019" name="Int. J. Syst. Evol. Microbiol.">
        <title>The Global Catalogue of Microorganisms (GCM) 10K type strain sequencing project: providing services to taxonomists for standard genome sequencing and annotation.</title>
        <authorList>
            <consortium name="The Broad Institute Genomics Platform"/>
            <consortium name="The Broad Institute Genome Sequencing Center for Infectious Disease"/>
            <person name="Wu L."/>
            <person name="Ma J."/>
        </authorList>
    </citation>
    <scope>NUCLEOTIDE SEQUENCE [LARGE SCALE GENOMIC DNA]</scope>
    <source>
        <strain evidence="15">JCM 17810</strain>
    </source>
</reference>
<dbReference type="InterPro" id="IPR004570">
    <property type="entry name" value="Phosphatidylglycerol_P_synth"/>
</dbReference>
<keyword evidence="7" id="KW-0443">Lipid metabolism</keyword>
<dbReference type="PANTHER" id="PTHR14269:SF52">
    <property type="entry name" value="PHOSPHATIDYLGLYCEROPHOSPHATE SYNTHASE-RELATED"/>
    <property type="match status" value="1"/>
</dbReference>
<keyword evidence="10" id="KW-1208">Phospholipid metabolism</keyword>
<keyword evidence="6 13" id="KW-1133">Transmembrane helix</keyword>
<dbReference type="Gene3D" id="1.20.120.1760">
    <property type="match status" value="1"/>
</dbReference>
<evidence type="ECO:0000256" key="1">
    <source>
        <dbReference type="ARBA" id="ARBA00004141"/>
    </source>
</evidence>
<dbReference type="InterPro" id="IPR043130">
    <property type="entry name" value="CDP-OH_PTrfase_TM_dom"/>
</dbReference>
<dbReference type="InterPro" id="IPR048254">
    <property type="entry name" value="CDP_ALCOHOL_P_TRANSF_CS"/>
</dbReference>
<comment type="similarity">
    <text evidence="2 12">Belongs to the CDP-alcohol phosphatidyltransferase class-I family.</text>
</comment>
<dbReference type="InterPro" id="IPR000462">
    <property type="entry name" value="CDP-OH_P_trans"/>
</dbReference>
<accession>A0ABP8L679</accession>
<evidence type="ECO:0000256" key="4">
    <source>
        <dbReference type="ARBA" id="ARBA00022679"/>
    </source>
</evidence>
<evidence type="ECO:0000256" key="10">
    <source>
        <dbReference type="ARBA" id="ARBA00023264"/>
    </source>
</evidence>
<comment type="caution">
    <text evidence="14">The sequence shown here is derived from an EMBL/GenBank/DDBJ whole genome shotgun (WGS) entry which is preliminary data.</text>
</comment>